<dbReference type="Gene3D" id="3.30.565.10">
    <property type="entry name" value="Histidine kinase-like ATPase, C-terminal domain"/>
    <property type="match status" value="1"/>
</dbReference>
<dbReference type="PANTHER" id="PTHR43547">
    <property type="entry name" value="TWO-COMPONENT HISTIDINE KINASE"/>
    <property type="match status" value="1"/>
</dbReference>
<feature type="transmembrane region" description="Helical" evidence="7">
    <location>
        <begin position="37"/>
        <end position="55"/>
    </location>
</feature>
<evidence type="ECO:0000256" key="1">
    <source>
        <dbReference type="ARBA" id="ARBA00000085"/>
    </source>
</evidence>
<accession>A0A6N3FVG9</accession>
<keyword evidence="7" id="KW-0812">Transmembrane</keyword>
<evidence type="ECO:0000256" key="6">
    <source>
        <dbReference type="SAM" id="Coils"/>
    </source>
</evidence>
<evidence type="ECO:0000256" key="4">
    <source>
        <dbReference type="ARBA" id="ARBA00022777"/>
    </source>
</evidence>
<dbReference type="EC" id="2.7.13.3" evidence="2"/>
<gene>
    <name evidence="9" type="primary">glnK</name>
    <name evidence="9" type="ORF">CTLFYP3_02863</name>
</gene>
<evidence type="ECO:0000256" key="3">
    <source>
        <dbReference type="ARBA" id="ARBA00022553"/>
    </source>
</evidence>
<dbReference type="PRINTS" id="PR00344">
    <property type="entry name" value="BCTRLSENSOR"/>
</dbReference>
<dbReference type="InterPro" id="IPR036890">
    <property type="entry name" value="HATPase_C_sf"/>
</dbReference>
<comment type="catalytic activity">
    <reaction evidence="1">
        <text>ATP + protein L-histidine = ADP + protein N-phospho-L-histidine.</text>
        <dbReference type="EC" id="2.7.13.3"/>
    </reaction>
</comment>
<evidence type="ECO:0000256" key="2">
    <source>
        <dbReference type="ARBA" id="ARBA00012438"/>
    </source>
</evidence>
<organism evidence="9">
    <name type="scientific">Clostridium tertium</name>
    <dbReference type="NCBI Taxonomy" id="1559"/>
    <lineage>
        <taxon>Bacteria</taxon>
        <taxon>Bacillati</taxon>
        <taxon>Bacillota</taxon>
        <taxon>Clostridia</taxon>
        <taxon>Eubacteriales</taxon>
        <taxon>Clostridiaceae</taxon>
        <taxon>Clostridium</taxon>
    </lineage>
</organism>
<dbReference type="SMART" id="SM00387">
    <property type="entry name" value="HATPase_c"/>
    <property type="match status" value="1"/>
</dbReference>
<dbReference type="SUPFAM" id="SSF55874">
    <property type="entry name" value="ATPase domain of HSP90 chaperone/DNA topoisomerase II/histidine kinase"/>
    <property type="match status" value="1"/>
</dbReference>
<name>A0A6N3FVG9_9CLOT</name>
<feature type="transmembrane region" description="Helical" evidence="7">
    <location>
        <begin position="6"/>
        <end position="25"/>
    </location>
</feature>
<keyword evidence="9" id="KW-0808">Transferase</keyword>
<dbReference type="EMBL" id="CACRTO010000042">
    <property type="protein sequence ID" value="VYU56065.1"/>
    <property type="molecule type" value="Genomic_DNA"/>
</dbReference>
<feature type="domain" description="Histidine kinase" evidence="8">
    <location>
        <begin position="217"/>
        <end position="417"/>
    </location>
</feature>
<feature type="transmembrane region" description="Helical" evidence="7">
    <location>
        <begin position="189"/>
        <end position="209"/>
    </location>
</feature>
<feature type="transmembrane region" description="Helical" evidence="7">
    <location>
        <begin position="118"/>
        <end position="138"/>
    </location>
</feature>
<evidence type="ECO:0000313" key="9">
    <source>
        <dbReference type="EMBL" id="VYU56065.1"/>
    </source>
</evidence>
<dbReference type="Pfam" id="PF02518">
    <property type="entry name" value="HATPase_c"/>
    <property type="match status" value="1"/>
</dbReference>
<feature type="transmembrane region" description="Helical" evidence="7">
    <location>
        <begin position="61"/>
        <end position="78"/>
    </location>
</feature>
<evidence type="ECO:0000256" key="5">
    <source>
        <dbReference type="ARBA" id="ARBA00023012"/>
    </source>
</evidence>
<keyword evidence="4 9" id="KW-0418">Kinase</keyword>
<dbReference type="GO" id="GO:0000155">
    <property type="term" value="F:phosphorelay sensor kinase activity"/>
    <property type="evidence" value="ECO:0007669"/>
    <property type="project" value="TreeGrafter"/>
</dbReference>
<feature type="transmembrane region" description="Helical" evidence="7">
    <location>
        <begin position="159"/>
        <end position="177"/>
    </location>
</feature>
<keyword evidence="5" id="KW-0902">Two-component regulatory system</keyword>
<dbReference type="InterPro" id="IPR005467">
    <property type="entry name" value="His_kinase_dom"/>
</dbReference>
<dbReference type="InterPro" id="IPR004358">
    <property type="entry name" value="Sig_transdc_His_kin-like_C"/>
</dbReference>
<keyword evidence="7" id="KW-1133">Transmembrane helix</keyword>
<dbReference type="PROSITE" id="PS50109">
    <property type="entry name" value="HIS_KIN"/>
    <property type="match status" value="1"/>
</dbReference>
<evidence type="ECO:0000259" key="8">
    <source>
        <dbReference type="PROSITE" id="PS50109"/>
    </source>
</evidence>
<dbReference type="InterPro" id="IPR003594">
    <property type="entry name" value="HATPase_dom"/>
</dbReference>
<proteinExistence type="predicted"/>
<feature type="coiled-coil region" evidence="6">
    <location>
        <begin position="208"/>
        <end position="239"/>
    </location>
</feature>
<dbReference type="PANTHER" id="PTHR43547:SF10">
    <property type="entry name" value="SENSOR HISTIDINE KINASE DCUS"/>
    <property type="match status" value="1"/>
</dbReference>
<sequence>MYAGLIDTINTILQSIMFIVSANYCVKNEYKKDKVPLFISIIIMWIVMTFITKLIGNSSLAIITIHIFQLTLIMLLLYRSDKLGSLIGFSIVYLIIGINVIVSFSLFIFLINNTNMDITYANIVVMYIPQFIISYLVLRNMKFIYKINLIIKSRISSTLTLIITTLVLDFVISFLFIYNAKDNPLFKQIIFIFLGLFLISITLYFAGIYKKSNEIHRLNRELEKKVNELKKIKHDYGSQISYLYGAYLMENYEKLGDLLKGIIAGNDISSHVKVLSSETSIISQIVNSTDLKDVNVLIDENANLESITIGELELQKVISNIIRNSIEALNGRGLLMIKSYYSYNHLIIDIQNNGPKINDKIIDKIFDEGFSTKKNKHGDNGFGLHIVKEIISNNDGSIYVDSNHDLTTFTIKLPYTLDN</sequence>
<dbReference type="RefSeq" id="WP_156627307.1">
    <property type="nucleotide sequence ID" value="NZ_CACRTO010000042.1"/>
</dbReference>
<keyword evidence="3" id="KW-0597">Phosphoprotein</keyword>
<keyword evidence="7" id="KW-0472">Membrane</keyword>
<feature type="transmembrane region" description="Helical" evidence="7">
    <location>
        <begin position="90"/>
        <end position="112"/>
    </location>
</feature>
<reference evidence="9" key="1">
    <citation type="submission" date="2019-11" db="EMBL/GenBank/DDBJ databases">
        <authorList>
            <person name="Feng L."/>
        </authorList>
    </citation>
    <scope>NUCLEOTIDE SEQUENCE</scope>
    <source>
        <strain evidence="9">CTertiumLFYP3</strain>
    </source>
</reference>
<keyword evidence="6" id="KW-0175">Coiled coil</keyword>
<dbReference type="AlphaFoldDB" id="A0A6N3FVG9"/>
<protein>
    <recommendedName>
        <fullName evidence="2">histidine kinase</fullName>
        <ecNumber evidence="2">2.7.13.3</ecNumber>
    </recommendedName>
</protein>
<evidence type="ECO:0000256" key="7">
    <source>
        <dbReference type="SAM" id="Phobius"/>
    </source>
</evidence>